<organism evidence="2 3">
    <name type="scientific">Reichenbachiella ulvae</name>
    <dbReference type="NCBI Taxonomy" id="2980104"/>
    <lineage>
        <taxon>Bacteria</taxon>
        <taxon>Pseudomonadati</taxon>
        <taxon>Bacteroidota</taxon>
        <taxon>Cytophagia</taxon>
        <taxon>Cytophagales</taxon>
        <taxon>Reichenbachiellaceae</taxon>
        <taxon>Reichenbachiella</taxon>
    </lineage>
</organism>
<protein>
    <recommendedName>
        <fullName evidence="4">AhpC/TSA family protein</fullName>
    </recommendedName>
</protein>
<accession>A0ABT3CTF9</accession>
<sequence length="203" mass="23529">MRKRKSLKHLLQLGVMNILLGGILYIFWIEDFQYLMPNKEVNASEWVAPEMLSQWEIELNRPAYFHFYDPNCKFSKVNLKHLQGVFEPFQGKVDFFLILLDEDKNTIQSQRLLQELSHDLSARIIYDPNAEFSQLLGVNAFPNALILDTDGRRYFQGNYTQGMSFCGSDNIDQSAPLIALEFQCKNNPPPLFPRINGYQCAIN</sequence>
<keyword evidence="1" id="KW-0812">Transmembrane</keyword>
<proteinExistence type="predicted"/>
<evidence type="ECO:0000313" key="3">
    <source>
        <dbReference type="Proteomes" id="UP001300692"/>
    </source>
</evidence>
<keyword evidence="3" id="KW-1185">Reference proteome</keyword>
<name>A0ABT3CTF9_9BACT</name>
<dbReference type="RefSeq" id="WP_264137595.1">
    <property type="nucleotide sequence ID" value="NZ_JAOYOD010000001.1"/>
</dbReference>
<evidence type="ECO:0000313" key="2">
    <source>
        <dbReference type="EMBL" id="MCV9386760.1"/>
    </source>
</evidence>
<evidence type="ECO:0008006" key="4">
    <source>
        <dbReference type="Google" id="ProtNLM"/>
    </source>
</evidence>
<dbReference type="Proteomes" id="UP001300692">
    <property type="component" value="Unassembled WGS sequence"/>
</dbReference>
<keyword evidence="1" id="KW-1133">Transmembrane helix</keyword>
<gene>
    <name evidence="2" type="ORF">N7U62_08805</name>
</gene>
<dbReference type="EMBL" id="JAOYOD010000001">
    <property type="protein sequence ID" value="MCV9386760.1"/>
    <property type="molecule type" value="Genomic_DNA"/>
</dbReference>
<dbReference type="InterPro" id="IPR036249">
    <property type="entry name" value="Thioredoxin-like_sf"/>
</dbReference>
<feature type="transmembrane region" description="Helical" evidence="1">
    <location>
        <begin position="9"/>
        <end position="28"/>
    </location>
</feature>
<comment type="caution">
    <text evidence="2">The sequence shown here is derived from an EMBL/GenBank/DDBJ whole genome shotgun (WGS) entry which is preliminary data.</text>
</comment>
<dbReference type="SUPFAM" id="SSF52833">
    <property type="entry name" value="Thioredoxin-like"/>
    <property type="match status" value="1"/>
</dbReference>
<evidence type="ECO:0000256" key="1">
    <source>
        <dbReference type="SAM" id="Phobius"/>
    </source>
</evidence>
<reference evidence="2 3" key="1">
    <citation type="submission" date="2022-10" db="EMBL/GenBank/DDBJ databases">
        <title>Comparative genomics and taxonomic characterization of three novel marine species of genus Reichenbachiella exhibiting antioxidant and polysaccharide degradation activities.</title>
        <authorList>
            <person name="Muhammad N."/>
            <person name="Lee Y.-J."/>
            <person name="Ko J."/>
            <person name="Kim S.-G."/>
        </authorList>
    </citation>
    <scope>NUCLEOTIDE SEQUENCE [LARGE SCALE GENOMIC DNA]</scope>
    <source>
        <strain evidence="2 3">ABR2-5</strain>
    </source>
</reference>
<keyword evidence="1" id="KW-0472">Membrane</keyword>
<dbReference type="Gene3D" id="3.40.30.10">
    <property type="entry name" value="Glutaredoxin"/>
    <property type="match status" value="1"/>
</dbReference>